<evidence type="ECO:0000256" key="1">
    <source>
        <dbReference type="ARBA" id="ARBA00004429"/>
    </source>
</evidence>
<evidence type="ECO:0000256" key="3">
    <source>
        <dbReference type="ARBA" id="ARBA00022475"/>
    </source>
</evidence>
<evidence type="ECO:0000256" key="6">
    <source>
        <dbReference type="ARBA" id="ARBA00022989"/>
    </source>
</evidence>
<name>A0ABV9N8E1_9PROT</name>
<dbReference type="InterPro" id="IPR007387">
    <property type="entry name" value="TRAP_DctQ"/>
</dbReference>
<feature type="transmembrane region" description="Helical" evidence="9">
    <location>
        <begin position="175"/>
        <end position="193"/>
    </location>
</feature>
<protein>
    <recommendedName>
        <fullName evidence="9">TRAP transporter small permease protein</fullName>
    </recommendedName>
</protein>
<dbReference type="InterPro" id="IPR055348">
    <property type="entry name" value="DctQ"/>
</dbReference>
<feature type="domain" description="Tripartite ATP-independent periplasmic transporters DctQ component" evidence="10">
    <location>
        <begin position="109"/>
        <end position="242"/>
    </location>
</feature>
<evidence type="ECO:0000259" key="10">
    <source>
        <dbReference type="Pfam" id="PF04290"/>
    </source>
</evidence>
<gene>
    <name evidence="11" type="ORF">ACFPB0_01225</name>
</gene>
<feature type="transmembrane region" description="Helical" evidence="9">
    <location>
        <begin position="135"/>
        <end position="154"/>
    </location>
</feature>
<evidence type="ECO:0000256" key="9">
    <source>
        <dbReference type="RuleBase" id="RU369079"/>
    </source>
</evidence>
<dbReference type="PANTHER" id="PTHR35011">
    <property type="entry name" value="2,3-DIKETO-L-GULONATE TRAP TRANSPORTER SMALL PERMEASE PROTEIN YIAM"/>
    <property type="match status" value="1"/>
</dbReference>
<comment type="similarity">
    <text evidence="8 9">Belongs to the TRAP transporter small permease family.</text>
</comment>
<proteinExistence type="inferred from homology"/>
<dbReference type="Proteomes" id="UP001596024">
    <property type="component" value="Unassembled WGS sequence"/>
</dbReference>
<evidence type="ECO:0000256" key="5">
    <source>
        <dbReference type="ARBA" id="ARBA00022692"/>
    </source>
</evidence>
<comment type="caution">
    <text evidence="11">The sequence shown here is derived from an EMBL/GenBank/DDBJ whole genome shotgun (WGS) entry which is preliminary data.</text>
</comment>
<accession>A0ABV9N8E1</accession>
<feature type="transmembrane region" description="Helical" evidence="9">
    <location>
        <begin position="213"/>
        <end position="232"/>
    </location>
</feature>
<evidence type="ECO:0000256" key="8">
    <source>
        <dbReference type="ARBA" id="ARBA00038436"/>
    </source>
</evidence>
<dbReference type="EMBL" id="JBHSGQ010000001">
    <property type="protein sequence ID" value="MFC4723900.1"/>
    <property type="molecule type" value="Genomic_DNA"/>
</dbReference>
<comment type="caution">
    <text evidence="9">Lacks conserved residue(s) required for the propagation of feature annotation.</text>
</comment>
<evidence type="ECO:0000256" key="4">
    <source>
        <dbReference type="ARBA" id="ARBA00022519"/>
    </source>
</evidence>
<keyword evidence="7 9" id="KW-0472">Membrane</keyword>
<keyword evidence="5 9" id="KW-0812">Transmembrane</keyword>
<reference evidence="12" key="1">
    <citation type="journal article" date="2019" name="Int. J. Syst. Evol. Microbiol.">
        <title>The Global Catalogue of Microorganisms (GCM) 10K type strain sequencing project: providing services to taxonomists for standard genome sequencing and annotation.</title>
        <authorList>
            <consortium name="The Broad Institute Genomics Platform"/>
            <consortium name="The Broad Institute Genome Sequencing Center for Infectious Disease"/>
            <person name="Wu L."/>
            <person name="Ma J."/>
        </authorList>
    </citation>
    <scope>NUCLEOTIDE SEQUENCE [LARGE SCALE GENOMIC DNA]</scope>
    <source>
        <strain evidence="12">CCUG 62981</strain>
    </source>
</reference>
<keyword evidence="2 9" id="KW-0813">Transport</keyword>
<organism evidence="11 12">
    <name type="scientific">Glycocaulis abyssi</name>
    <dbReference type="NCBI Taxonomy" id="1433403"/>
    <lineage>
        <taxon>Bacteria</taxon>
        <taxon>Pseudomonadati</taxon>
        <taxon>Pseudomonadota</taxon>
        <taxon>Alphaproteobacteria</taxon>
        <taxon>Maricaulales</taxon>
        <taxon>Maricaulaceae</taxon>
        <taxon>Glycocaulis</taxon>
    </lineage>
</organism>
<keyword evidence="3" id="KW-1003">Cell membrane</keyword>
<dbReference type="RefSeq" id="WP_371394586.1">
    <property type="nucleotide sequence ID" value="NZ_CP163421.1"/>
</dbReference>
<comment type="subcellular location">
    <subcellularLocation>
        <location evidence="1 9">Cell inner membrane</location>
        <topology evidence="1 9">Multi-pass membrane protein</topology>
    </subcellularLocation>
</comment>
<comment type="subunit">
    <text evidence="9">The complex comprises the extracytoplasmic solute receptor protein and the two transmembrane proteins.</text>
</comment>
<evidence type="ECO:0000313" key="11">
    <source>
        <dbReference type="EMBL" id="MFC4723900.1"/>
    </source>
</evidence>
<dbReference type="Pfam" id="PF04290">
    <property type="entry name" value="DctQ"/>
    <property type="match status" value="1"/>
</dbReference>
<feature type="transmembrane region" description="Helical" evidence="9">
    <location>
        <begin position="101"/>
        <end position="123"/>
    </location>
</feature>
<evidence type="ECO:0000256" key="2">
    <source>
        <dbReference type="ARBA" id="ARBA00022448"/>
    </source>
</evidence>
<keyword evidence="4 9" id="KW-0997">Cell inner membrane</keyword>
<evidence type="ECO:0000313" key="12">
    <source>
        <dbReference type="Proteomes" id="UP001596024"/>
    </source>
</evidence>
<comment type="function">
    <text evidence="9">Part of the tripartite ATP-independent periplasmic (TRAP) transport system.</text>
</comment>
<evidence type="ECO:0000256" key="7">
    <source>
        <dbReference type="ARBA" id="ARBA00023136"/>
    </source>
</evidence>
<sequence>MTMKAGDWLLIALIVLTLALIGAEQISPGAVQGWFASGIVLRGQYLDTALDWAGWALTPVLALPVLAAVWTIIAAPPALMTVALVYISRVIDAVNRAIGDAARWFALALVLVTSLVVIQRYVFGVSITKLQESMIYFHALLFLLSSAVTLLAGGHVRVDIFYSRLSARAKAWTDIAGVYLALIPMCWLILDTSRSYVGGAWRVMERSRESDGLPLVFALKTAIPVFAVMMIAQGVSMAARAALTLGGKDTPEEGQREDVPKAAL</sequence>
<keyword evidence="12" id="KW-1185">Reference proteome</keyword>
<keyword evidence="6 9" id="KW-1133">Transmembrane helix</keyword>
<dbReference type="PANTHER" id="PTHR35011:SF4">
    <property type="entry name" value="SLL1102 PROTEIN"/>
    <property type="match status" value="1"/>
</dbReference>
<feature type="transmembrane region" description="Helical" evidence="9">
    <location>
        <begin position="62"/>
        <end position="89"/>
    </location>
</feature>